<organism evidence="2 3">
    <name type="scientific">Byssothecium circinans</name>
    <dbReference type="NCBI Taxonomy" id="147558"/>
    <lineage>
        <taxon>Eukaryota</taxon>
        <taxon>Fungi</taxon>
        <taxon>Dikarya</taxon>
        <taxon>Ascomycota</taxon>
        <taxon>Pezizomycotina</taxon>
        <taxon>Dothideomycetes</taxon>
        <taxon>Pleosporomycetidae</taxon>
        <taxon>Pleosporales</taxon>
        <taxon>Massarineae</taxon>
        <taxon>Massarinaceae</taxon>
        <taxon>Byssothecium</taxon>
    </lineage>
</organism>
<accession>A0A6A5T5F1</accession>
<proteinExistence type="predicted"/>
<sequence>MRFLAPFHPILVSTLQSTPNHLEEIVPDPGGNTSRGYRQRAVNPCRIPGRSACRIHVSTVPILTRSSLWFTGADRVRGRWPSAASFSMDIEELRSDDVEVDVWGLMGWPGGIYFGAVLKTSSFSNGAHMNRTNQNHRTSSSHLFHHLQSHHPDTDRRDSTRRNSTLVSLSSCCLSHTSYPGSSPP</sequence>
<name>A0A6A5T5F1_9PLEO</name>
<evidence type="ECO:0000313" key="3">
    <source>
        <dbReference type="Proteomes" id="UP000800035"/>
    </source>
</evidence>
<feature type="compositionally biased region" description="Polar residues" evidence="1">
    <location>
        <begin position="128"/>
        <end position="138"/>
    </location>
</feature>
<evidence type="ECO:0000256" key="1">
    <source>
        <dbReference type="SAM" id="MobiDB-lite"/>
    </source>
</evidence>
<evidence type="ECO:0000313" key="2">
    <source>
        <dbReference type="EMBL" id="KAF1948175.1"/>
    </source>
</evidence>
<reference evidence="2" key="1">
    <citation type="journal article" date="2020" name="Stud. Mycol.">
        <title>101 Dothideomycetes genomes: a test case for predicting lifestyles and emergence of pathogens.</title>
        <authorList>
            <person name="Haridas S."/>
            <person name="Albert R."/>
            <person name="Binder M."/>
            <person name="Bloem J."/>
            <person name="Labutti K."/>
            <person name="Salamov A."/>
            <person name="Andreopoulos B."/>
            <person name="Baker S."/>
            <person name="Barry K."/>
            <person name="Bills G."/>
            <person name="Bluhm B."/>
            <person name="Cannon C."/>
            <person name="Castanera R."/>
            <person name="Culley D."/>
            <person name="Daum C."/>
            <person name="Ezra D."/>
            <person name="Gonzalez J."/>
            <person name="Henrissat B."/>
            <person name="Kuo A."/>
            <person name="Liang C."/>
            <person name="Lipzen A."/>
            <person name="Lutzoni F."/>
            <person name="Magnuson J."/>
            <person name="Mondo S."/>
            <person name="Nolan M."/>
            <person name="Ohm R."/>
            <person name="Pangilinan J."/>
            <person name="Park H.-J."/>
            <person name="Ramirez L."/>
            <person name="Alfaro M."/>
            <person name="Sun H."/>
            <person name="Tritt A."/>
            <person name="Yoshinaga Y."/>
            <person name="Zwiers L.-H."/>
            <person name="Turgeon B."/>
            <person name="Goodwin S."/>
            <person name="Spatafora J."/>
            <person name="Crous P."/>
            <person name="Grigoriev I."/>
        </authorList>
    </citation>
    <scope>NUCLEOTIDE SEQUENCE</scope>
    <source>
        <strain evidence="2">CBS 675.92</strain>
    </source>
</reference>
<keyword evidence="3" id="KW-1185">Reference proteome</keyword>
<feature type="region of interest" description="Disordered" evidence="1">
    <location>
        <begin position="128"/>
        <end position="162"/>
    </location>
</feature>
<dbReference type="Proteomes" id="UP000800035">
    <property type="component" value="Unassembled WGS sequence"/>
</dbReference>
<feature type="compositionally biased region" description="Basic and acidic residues" evidence="1">
    <location>
        <begin position="150"/>
        <end position="161"/>
    </location>
</feature>
<dbReference type="AlphaFoldDB" id="A0A6A5T5F1"/>
<protein>
    <submittedName>
        <fullName evidence="2">Uncharacterized protein</fullName>
    </submittedName>
</protein>
<gene>
    <name evidence="2" type="ORF">CC80DRAFT_329712</name>
</gene>
<dbReference type="EMBL" id="ML977071">
    <property type="protein sequence ID" value="KAF1948175.1"/>
    <property type="molecule type" value="Genomic_DNA"/>
</dbReference>